<evidence type="ECO:0000259" key="4">
    <source>
        <dbReference type="PROSITE" id="PS50995"/>
    </source>
</evidence>
<keyword evidence="6" id="KW-1185">Reference proteome</keyword>
<dbReference type="GO" id="GO:0003700">
    <property type="term" value="F:DNA-binding transcription factor activity"/>
    <property type="evidence" value="ECO:0007669"/>
    <property type="project" value="InterPro"/>
</dbReference>
<dbReference type="SUPFAM" id="SSF46785">
    <property type="entry name" value="Winged helix' DNA-binding domain"/>
    <property type="match status" value="1"/>
</dbReference>
<dbReference type="Pfam" id="PF01047">
    <property type="entry name" value="MarR"/>
    <property type="match status" value="1"/>
</dbReference>
<reference evidence="5 6" key="2">
    <citation type="submission" date="2016-06" db="EMBL/GenBank/DDBJ databases">
        <title>Pedobacter psychrophilus sp. nov., isolated from Antarctic fragmentary rock.</title>
        <authorList>
            <person name="Svec P."/>
        </authorList>
    </citation>
    <scope>NUCLEOTIDE SEQUENCE [LARGE SCALE GENOMIC DNA]</scope>
    <source>
        <strain evidence="5 6">CCM 8644</strain>
    </source>
</reference>
<feature type="domain" description="HTH marR-type" evidence="4">
    <location>
        <begin position="7"/>
        <end position="141"/>
    </location>
</feature>
<name>A0A179DNY1_9SPHI</name>
<accession>A0A179DNY1</accession>
<dbReference type="RefSeq" id="WP_068821289.1">
    <property type="nucleotide sequence ID" value="NZ_LWHJ01000011.1"/>
</dbReference>
<keyword evidence="2" id="KW-0238">DNA-binding</keyword>
<dbReference type="SMART" id="SM00347">
    <property type="entry name" value="HTH_MARR"/>
    <property type="match status" value="1"/>
</dbReference>
<dbReference type="InterPro" id="IPR023187">
    <property type="entry name" value="Tscrpt_reg_MarR-type_CS"/>
</dbReference>
<dbReference type="AlphaFoldDB" id="A0A179DNY1"/>
<dbReference type="PROSITE" id="PS01117">
    <property type="entry name" value="HTH_MARR_1"/>
    <property type="match status" value="1"/>
</dbReference>
<dbReference type="PANTHER" id="PTHR42756">
    <property type="entry name" value="TRANSCRIPTIONAL REGULATOR, MARR"/>
    <property type="match status" value="1"/>
</dbReference>
<proteinExistence type="predicted"/>
<evidence type="ECO:0000256" key="2">
    <source>
        <dbReference type="ARBA" id="ARBA00023125"/>
    </source>
</evidence>
<dbReference type="PRINTS" id="PR00598">
    <property type="entry name" value="HTHMARR"/>
</dbReference>
<dbReference type="PROSITE" id="PS50995">
    <property type="entry name" value="HTH_MARR_2"/>
    <property type="match status" value="1"/>
</dbReference>
<organism evidence="5 6">
    <name type="scientific">Pedobacter psychrophilus</name>
    <dbReference type="NCBI Taxonomy" id="1826909"/>
    <lineage>
        <taxon>Bacteria</taxon>
        <taxon>Pseudomonadati</taxon>
        <taxon>Bacteroidota</taxon>
        <taxon>Sphingobacteriia</taxon>
        <taxon>Sphingobacteriales</taxon>
        <taxon>Sphingobacteriaceae</taxon>
        <taxon>Pedobacter</taxon>
    </lineage>
</organism>
<dbReference type="InterPro" id="IPR000835">
    <property type="entry name" value="HTH_MarR-typ"/>
</dbReference>
<dbReference type="EMBL" id="LWHJ01000011">
    <property type="protein sequence ID" value="OAQ42259.1"/>
    <property type="molecule type" value="Genomic_DNA"/>
</dbReference>
<evidence type="ECO:0000313" key="6">
    <source>
        <dbReference type="Proteomes" id="UP000078459"/>
    </source>
</evidence>
<dbReference type="Gene3D" id="1.10.10.10">
    <property type="entry name" value="Winged helix-like DNA-binding domain superfamily/Winged helix DNA-binding domain"/>
    <property type="match status" value="1"/>
</dbReference>
<evidence type="ECO:0000313" key="5">
    <source>
        <dbReference type="EMBL" id="OAQ42259.1"/>
    </source>
</evidence>
<gene>
    <name evidence="5" type="ORF">A5893_03875</name>
</gene>
<dbReference type="Proteomes" id="UP000078459">
    <property type="component" value="Unassembled WGS sequence"/>
</dbReference>
<dbReference type="PANTHER" id="PTHR42756:SF1">
    <property type="entry name" value="TRANSCRIPTIONAL REPRESSOR OF EMRAB OPERON"/>
    <property type="match status" value="1"/>
</dbReference>
<protein>
    <submittedName>
        <fullName evidence="5">MarR family transcriptional regulator</fullName>
    </submittedName>
</protein>
<comment type="caution">
    <text evidence="5">The sequence shown here is derived from an EMBL/GenBank/DDBJ whole genome shotgun (WGS) entry which is preliminary data.</text>
</comment>
<evidence type="ECO:0000256" key="1">
    <source>
        <dbReference type="ARBA" id="ARBA00023015"/>
    </source>
</evidence>
<keyword evidence="3" id="KW-0804">Transcription</keyword>
<evidence type="ECO:0000256" key="3">
    <source>
        <dbReference type="ARBA" id="ARBA00023163"/>
    </source>
</evidence>
<dbReference type="OrthoDB" id="5327581at2"/>
<dbReference type="GO" id="GO:0003677">
    <property type="term" value="F:DNA binding"/>
    <property type="evidence" value="ECO:0007669"/>
    <property type="project" value="UniProtKB-KW"/>
</dbReference>
<sequence>METTEKFSAYSFLLDRTNRKIKQYAQNRFKAANFDITVDQWLIIKTLSQNNDQNQSQLAELTGKDHPTLTRILDLLVKKDLVERRASANDRRSFIIHLTTHGIQKFEEWSPIVSEIRTKAWENLSEKDYNDLKRILNNIYQTLS</sequence>
<reference evidence="5 6" key="1">
    <citation type="submission" date="2016-04" db="EMBL/GenBank/DDBJ databases">
        <authorList>
            <person name="Evans L.H."/>
            <person name="Alamgir A."/>
            <person name="Owens N."/>
            <person name="Weber N.D."/>
            <person name="Virtaneva K."/>
            <person name="Barbian K."/>
            <person name="Babar A."/>
            <person name="Rosenke K."/>
        </authorList>
    </citation>
    <scope>NUCLEOTIDE SEQUENCE [LARGE SCALE GENOMIC DNA]</scope>
    <source>
        <strain evidence="5 6">CCM 8644</strain>
    </source>
</reference>
<dbReference type="InterPro" id="IPR036390">
    <property type="entry name" value="WH_DNA-bd_sf"/>
</dbReference>
<dbReference type="STRING" id="1826909.A5893_03875"/>
<keyword evidence="1" id="KW-0805">Transcription regulation</keyword>
<dbReference type="InterPro" id="IPR036388">
    <property type="entry name" value="WH-like_DNA-bd_sf"/>
</dbReference>